<comment type="subcellular location">
    <subcellularLocation>
        <location evidence="2">Nucleus</location>
    </subcellularLocation>
</comment>
<proteinExistence type="inferred from homology"/>
<accession>A0AAE1LAS1</accession>
<evidence type="ECO:0000256" key="1">
    <source>
        <dbReference type="ARBA" id="ARBA00001968"/>
    </source>
</evidence>
<dbReference type="InterPro" id="IPR045249">
    <property type="entry name" value="HARBI1-like"/>
</dbReference>
<dbReference type="PANTHER" id="PTHR22930">
    <property type="match status" value="1"/>
</dbReference>
<keyword evidence="4" id="KW-0540">Nuclease</keyword>
<keyword evidence="10" id="KW-1185">Reference proteome</keyword>
<evidence type="ECO:0000256" key="6">
    <source>
        <dbReference type="ARBA" id="ARBA00022801"/>
    </source>
</evidence>
<dbReference type="GO" id="GO:0016787">
    <property type="term" value="F:hydrolase activity"/>
    <property type="evidence" value="ECO:0007669"/>
    <property type="project" value="UniProtKB-KW"/>
</dbReference>
<reference evidence="9" key="2">
    <citation type="journal article" date="2023" name="BMC Genomics">
        <title>Pest status, molecular evolution, and epigenetic factors derived from the genome assembly of Frankliniella fusca, a thysanopteran phytovirus vector.</title>
        <authorList>
            <person name="Catto M.A."/>
            <person name="Labadie P.E."/>
            <person name="Jacobson A.L."/>
            <person name="Kennedy G.G."/>
            <person name="Srinivasan R."/>
            <person name="Hunt B.G."/>
        </authorList>
    </citation>
    <scope>NUCLEOTIDE SEQUENCE</scope>
    <source>
        <strain evidence="9">PL_HMW_Pooled</strain>
    </source>
</reference>
<keyword evidence="7" id="KW-0539">Nucleus</keyword>
<dbReference type="Pfam" id="PF13359">
    <property type="entry name" value="DDE_Tnp_4"/>
    <property type="match status" value="1"/>
</dbReference>
<organism evidence="9 10">
    <name type="scientific">Frankliniella fusca</name>
    <dbReference type="NCBI Taxonomy" id="407009"/>
    <lineage>
        <taxon>Eukaryota</taxon>
        <taxon>Metazoa</taxon>
        <taxon>Ecdysozoa</taxon>
        <taxon>Arthropoda</taxon>
        <taxon>Hexapoda</taxon>
        <taxon>Insecta</taxon>
        <taxon>Pterygota</taxon>
        <taxon>Neoptera</taxon>
        <taxon>Paraneoptera</taxon>
        <taxon>Thysanoptera</taxon>
        <taxon>Terebrantia</taxon>
        <taxon>Thripoidea</taxon>
        <taxon>Thripidae</taxon>
        <taxon>Frankliniella</taxon>
    </lineage>
</organism>
<protein>
    <submittedName>
        <fullName evidence="9">Nuclease</fullName>
    </submittedName>
</protein>
<keyword evidence="6" id="KW-0378">Hydrolase</keyword>
<comment type="cofactor">
    <cofactor evidence="1">
        <name>a divalent metal cation</name>
        <dbReference type="ChEBI" id="CHEBI:60240"/>
    </cofactor>
</comment>
<dbReference type="GO" id="GO:0046872">
    <property type="term" value="F:metal ion binding"/>
    <property type="evidence" value="ECO:0007669"/>
    <property type="project" value="UniProtKB-KW"/>
</dbReference>
<evidence type="ECO:0000256" key="3">
    <source>
        <dbReference type="ARBA" id="ARBA00006958"/>
    </source>
</evidence>
<dbReference type="GO" id="GO:0004518">
    <property type="term" value="F:nuclease activity"/>
    <property type="evidence" value="ECO:0007669"/>
    <property type="project" value="UniProtKB-KW"/>
</dbReference>
<dbReference type="PANTHER" id="PTHR22930:SF85">
    <property type="entry name" value="GH03217P-RELATED"/>
    <property type="match status" value="1"/>
</dbReference>
<reference evidence="9" key="1">
    <citation type="submission" date="2021-07" db="EMBL/GenBank/DDBJ databases">
        <authorList>
            <person name="Catto M.A."/>
            <person name="Jacobson A."/>
            <person name="Kennedy G."/>
            <person name="Labadie P."/>
            <person name="Hunt B.G."/>
            <person name="Srinivasan R."/>
        </authorList>
    </citation>
    <scope>NUCLEOTIDE SEQUENCE</scope>
    <source>
        <strain evidence="9">PL_HMW_Pooled</strain>
        <tissue evidence="9">Head</tissue>
    </source>
</reference>
<evidence type="ECO:0000256" key="2">
    <source>
        <dbReference type="ARBA" id="ARBA00004123"/>
    </source>
</evidence>
<dbReference type="AlphaFoldDB" id="A0AAE1LAS1"/>
<gene>
    <name evidence="9" type="ORF">KUF71_022585</name>
</gene>
<comment type="similarity">
    <text evidence="3">Belongs to the HARBI1 family.</text>
</comment>
<evidence type="ECO:0000256" key="5">
    <source>
        <dbReference type="ARBA" id="ARBA00022723"/>
    </source>
</evidence>
<name>A0AAE1LAS1_9NEOP</name>
<evidence type="ECO:0000313" key="9">
    <source>
        <dbReference type="EMBL" id="KAK3913131.1"/>
    </source>
</evidence>
<evidence type="ECO:0000256" key="7">
    <source>
        <dbReference type="ARBA" id="ARBA00023242"/>
    </source>
</evidence>
<dbReference type="GO" id="GO:0005634">
    <property type="term" value="C:nucleus"/>
    <property type="evidence" value="ECO:0007669"/>
    <property type="project" value="UniProtKB-SubCell"/>
</dbReference>
<dbReference type="Proteomes" id="UP001219518">
    <property type="component" value="Unassembled WGS sequence"/>
</dbReference>
<comment type="caution">
    <text evidence="9">The sequence shown here is derived from an EMBL/GenBank/DDBJ whole genome shotgun (WGS) entry which is preliminary data.</text>
</comment>
<dbReference type="InterPro" id="IPR027806">
    <property type="entry name" value="HARBI1_dom"/>
</dbReference>
<feature type="domain" description="DDE Tnp4" evidence="8">
    <location>
        <begin position="157"/>
        <end position="313"/>
    </location>
</feature>
<keyword evidence="5" id="KW-0479">Metal-binding</keyword>
<dbReference type="EMBL" id="JAHWGI010000309">
    <property type="protein sequence ID" value="KAK3913131.1"/>
    <property type="molecule type" value="Genomic_DNA"/>
</dbReference>
<evidence type="ECO:0000259" key="8">
    <source>
        <dbReference type="Pfam" id="PF13359"/>
    </source>
</evidence>
<evidence type="ECO:0000313" key="10">
    <source>
        <dbReference type="Proteomes" id="UP001219518"/>
    </source>
</evidence>
<evidence type="ECO:0000256" key="4">
    <source>
        <dbReference type="ARBA" id="ARBA00022722"/>
    </source>
</evidence>
<sequence>MALARVAAAEIMEDEEGPGLDELAGPAWAPVTVVIDDYHLNPCFKAHFRMSRTMFLELSRVIRDHLDATRRRRRERTPFLDIMLMVIWLLATPDSYRSVALRFGVTPGTLHYFYSYIIEALRELAERYIRWPSQEERQAIKQSWEDATGFPGVIGAIDCTHVPISAPLETPADYVNRHDLHSINVQCVVDHTLLVREIHAGEVGSMNDRRVFRRSNLQRQLLRRGEDRIIEPDEHLVGDGGYTNSDFMLIPFSNNGHLTQEQQNYNRALSQARVRVENSFGLAKGKWRRLKYLYIRNPALVVDHITACFVIHNFLILNGEEMINASTKSD</sequence>